<dbReference type="Proteomes" id="UP000220836">
    <property type="component" value="Unassembled WGS sequence"/>
</dbReference>
<dbReference type="Pfam" id="PF00486">
    <property type="entry name" value="Trans_reg_C"/>
    <property type="match status" value="1"/>
</dbReference>
<name>A0A238KFX8_9RHOB</name>
<evidence type="ECO:0000256" key="1">
    <source>
        <dbReference type="ARBA" id="ARBA00023125"/>
    </source>
</evidence>
<dbReference type="AlphaFoldDB" id="A0A238KFX8"/>
<feature type="domain" description="OmpR/PhoB-type" evidence="2">
    <location>
        <begin position="32"/>
        <end position="94"/>
    </location>
</feature>
<reference evidence="3 4" key="1">
    <citation type="submission" date="2017-05" db="EMBL/GenBank/DDBJ databases">
        <authorList>
            <person name="Song R."/>
            <person name="Chenine A.L."/>
            <person name="Ruprecht R.M."/>
        </authorList>
    </citation>
    <scope>NUCLEOTIDE SEQUENCE [LARGE SCALE GENOMIC DNA]</scope>
    <source>
        <strain evidence="3 4">CECT 8663</strain>
    </source>
</reference>
<evidence type="ECO:0000313" key="3">
    <source>
        <dbReference type="EMBL" id="SMX41708.1"/>
    </source>
</evidence>
<dbReference type="SUPFAM" id="SSF48452">
    <property type="entry name" value="TPR-like"/>
    <property type="match status" value="1"/>
</dbReference>
<gene>
    <name evidence="3" type="ORF">PEV8663_02334</name>
</gene>
<accession>A0A238KFX8</accession>
<protein>
    <submittedName>
        <fullName evidence="3">Invasion protein regulator</fullName>
    </submittedName>
</protein>
<keyword evidence="4" id="KW-1185">Reference proteome</keyword>
<dbReference type="RefSeq" id="WP_097804827.1">
    <property type="nucleotide sequence ID" value="NZ_FXYH01000007.1"/>
</dbReference>
<keyword evidence="1" id="KW-0238">DNA-binding</keyword>
<dbReference type="InterPro" id="IPR001867">
    <property type="entry name" value="OmpR/PhoB-type_DNA-bd"/>
</dbReference>
<evidence type="ECO:0000259" key="2">
    <source>
        <dbReference type="Pfam" id="PF00486"/>
    </source>
</evidence>
<sequence length="531" mass="59514">MRTPQAPLAKAQMFGSFEIRAMDGRDLTPRKSAKAQGLLCLLLLAPDMSLSRESIIDKLWSNRQSVQAARSLKNEIYTIRQSLKELRDLIQSDRNFVGLNNGAILRDIDAPGFSPPDGSILFESNTIRDPVFLEWLEEERSGGAGKQAQTPAPFLFLDTRNSPESFHNDAMASAFGQSLADWCAIRIVSSKDQTPDFEDAEDDRSAFWLRSSSVASQTQTATHLQMSRLSDKRMLWHRSDVLPSDPADLLQTHQMHRLINTGVDRTVFNPAPADKTSRELRYLERGALGAIRLIFRNQNKDLELARHQLAVNHEAQPSGLYLAWSAYILAFFKGERLIAQEALCDEAEDLARRALELDPYNSMVLALTSYIYTYLLDDPHYGLELSSRAIEVNRSNPLAWSFRAAALYTSGHMKEALGAAQFAKSIAGDGPYRYAVETFYCIAAAKSHSIDEAIRAGEAAFRLKPDFKAPLRYLTLLYAYKGESKKLDKLITHMQLTEPDFSLSTLIHNNNYPSEILRSTQIANELLASGT</sequence>
<dbReference type="InterPro" id="IPR016032">
    <property type="entry name" value="Sig_transdc_resp-reg_C-effctor"/>
</dbReference>
<dbReference type="OrthoDB" id="9807521at2"/>
<proteinExistence type="predicted"/>
<organism evidence="3 4">
    <name type="scientific">Pelagimonas varians</name>
    <dbReference type="NCBI Taxonomy" id="696760"/>
    <lineage>
        <taxon>Bacteria</taxon>
        <taxon>Pseudomonadati</taxon>
        <taxon>Pseudomonadota</taxon>
        <taxon>Alphaproteobacteria</taxon>
        <taxon>Rhodobacterales</taxon>
        <taxon>Roseobacteraceae</taxon>
        <taxon>Pelagimonas</taxon>
    </lineage>
</organism>
<dbReference type="InterPro" id="IPR036388">
    <property type="entry name" value="WH-like_DNA-bd_sf"/>
</dbReference>
<dbReference type="GO" id="GO:0000160">
    <property type="term" value="P:phosphorelay signal transduction system"/>
    <property type="evidence" value="ECO:0007669"/>
    <property type="project" value="InterPro"/>
</dbReference>
<dbReference type="InterPro" id="IPR011990">
    <property type="entry name" value="TPR-like_helical_dom_sf"/>
</dbReference>
<dbReference type="GO" id="GO:0003677">
    <property type="term" value="F:DNA binding"/>
    <property type="evidence" value="ECO:0007669"/>
    <property type="project" value="UniProtKB-KW"/>
</dbReference>
<evidence type="ECO:0000313" key="4">
    <source>
        <dbReference type="Proteomes" id="UP000220836"/>
    </source>
</evidence>
<dbReference type="SUPFAM" id="SSF46894">
    <property type="entry name" value="C-terminal effector domain of the bipartite response regulators"/>
    <property type="match status" value="1"/>
</dbReference>
<dbReference type="GO" id="GO:0006355">
    <property type="term" value="P:regulation of DNA-templated transcription"/>
    <property type="evidence" value="ECO:0007669"/>
    <property type="project" value="InterPro"/>
</dbReference>
<dbReference type="EMBL" id="FXYH01000007">
    <property type="protein sequence ID" value="SMX41708.1"/>
    <property type="molecule type" value="Genomic_DNA"/>
</dbReference>
<dbReference type="Gene3D" id="1.10.10.10">
    <property type="entry name" value="Winged helix-like DNA-binding domain superfamily/Winged helix DNA-binding domain"/>
    <property type="match status" value="1"/>
</dbReference>
<dbReference type="Gene3D" id="1.25.40.10">
    <property type="entry name" value="Tetratricopeptide repeat domain"/>
    <property type="match status" value="1"/>
</dbReference>